<dbReference type="Proteomes" id="UP000612680">
    <property type="component" value="Chromosome"/>
</dbReference>
<reference evidence="4 5" key="1">
    <citation type="submission" date="2020-06" db="EMBL/GenBank/DDBJ databases">
        <title>Dyadobacter sandarakinus sp. nov., isolated from the soil of the Arctic Yellow River Station.</title>
        <authorList>
            <person name="Zhang Y."/>
            <person name="Peng F."/>
        </authorList>
    </citation>
    <scope>NUCLEOTIDE SEQUENCE [LARGE SCALE GENOMIC DNA]</scope>
    <source>
        <strain evidence="4 5">Q3-56</strain>
    </source>
</reference>
<name>A0ABX7I6U7_9BACT</name>
<dbReference type="EMBL" id="CP056775">
    <property type="protein sequence ID" value="QRR01619.1"/>
    <property type="molecule type" value="Genomic_DNA"/>
</dbReference>
<accession>A0ABX7I6U7</accession>
<gene>
    <name evidence="4" type="ORF">HWI92_12240</name>
</gene>
<keyword evidence="5" id="KW-1185">Reference proteome</keyword>
<protein>
    <submittedName>
        <fullName evidence="4">Uncharacterized protein</fullName>
    </submittedName>
</protein>
<evidence type="ECO:0000256" key="2">
    <source>
        <dbReference type="ARBA" id="ARBA00023136"/>
    </source>
</evidence>
<dbReference type="InterPro" id="IPR036942">
    <property type="entry name" value="Beta-barrel_TonB_sf"/>
</dbReference>
<dbReference type="RefSeq" id="WP_204655364.1">
    <property type="nucleotide sequence ID" value="NZ_CP056775.1"/>
</dbReference>
<proteinExistence type="predicted"/>
<sequence length="75" mass="8393">MLDKKGKLQYRLDVTGMTSNSFDKTDFNKILLVASVVKYLISDKTTVSAKYTYQRFSCAMMSPIVMTPVGFGTLP</sequence>
<evidence type="ECO:0000313" key="4">
    <source>
        <dbReference type="EMBL" id="QRR01619.1"/>
    </source>
</evidence>
<evidence type="ECO:0000256" key="1">
    <source>
        <dbReference type="ARBA" id="ARBA00004442"/>
    </source>
</evidence>
<dbReference type="Gene3D" id="2.40.170.20">
    <property type="entry name" value="TonB-dependent receptor, beta-barrel domain"/>
    <property type="match status" value="1"/>
</dbReference>
<evidence type="ECO:0000313" key="5">
    <source>
        <dbReference type="Proteomes" id="UP000612680"/>
    </source>
</evidence>
<organism evidence="4 5">
    <name type="scientific">Dyadobacter sandarakinus</name>
    <dbReference type="NCBI Taxonomy" id="2747268"/>
    <lineage>
        <taxon>Bacteria</taxon>
        <taxon>Pseudomonadati</taxon>
        <taxon>Bacteroidota</taxon>
        <taxon>Cytophagia</taxon>
        <taxon>Cytophagales</taxon>
        <taxon>Spirosomataceae</taxon>
        <taxon>Dyadobacter</taxon>
    </lineage>
</organism>
<keyword evidence="3" id="KW-0998">Cell outer membrane</keyword>
<comment type="subcellular location">
    <subcellularLocation>
        <location evidence="1">Cell outer membrane</location>
    </subcellularLocation>
</comment>
<evidence type="ECO:0000256" key="3">
    <source>
        <dbReference type="ARBA" id="ARBA00023237"/>
    </source>
</evidence>
<keyword evidence="2" id="KW-0472">Membrane</keyword>